<keyword evidence="10 18" id="KW-0808">Transferase</keyword>
<keyword evidence="11 18" id="KW-0812">Transmembrane</keyword>
<feature type="transmembrane region" description="Helical" evidence="19">
    <location>
        <begin position="180"/>
        <end position="199"/>
    </location>
</feature>
<evidence type="ECO:0000256" key="15">
    <source>
        <dbReference type="ARBA" id="ARBA00023136"/>
    </source>
</evidence>
<evidence type="ECO:0000256" key="8">
    <source>
        <dbReference type="ARBA" id="ARBA00022475"/>
    </source>
</evidence>
<dbReference type="RefSeq" id="WP_090412719.1">
    <property type="nucleotide sequence ID" value="NZ_FNOY01000013.1"/>
</dbReference>
<dbReference type="AlphaFoldDB" id="A0A1H3FV57"/>
<evidence type="ECO:0000256" key="18">
    <source>
        <dbReference type="RuleBase" id="RU003938"/>
    </source>
</evidence>
<dbReference type="Proteomes" id="UP000198640">
    <property type="component" value="Unassembled WGS sequence"/>
</dbReference>
<dbReference type="PANTHER" id="PTHR46382">
    <property type="entry name" value="PHOSPHATIDATE CYTIDYLYLTRANSFERASE"/>
    <property type="match status" value="1"/>
</dbReference>
<feature type="transmembrane region" description="Helical" evidence="19">
    <location>
        <begin position="140"/>
        <end position="159"/>
    </location>
</feature>
<keyword evidence="16" id="KW-0594">Phospholipid biosynthesis</keyword>
<evidence type="ECO:0000256" key="19">
    <source>
        <dbReference type="SAM" id="Phobius"/>
    </source>
</evidence>
<evidence type="ECO:0000256" key="6">
    <source>
        <dbReference type="ARBA" id="ARBA00012487"/>
    </source>
</evidence>
<keyword evidence="13 19" id="KW-1133">Transmembrane helix</keyword>
<evidence type="ECO:0000256" key="3">
    <source>
        <dbReference type="ARBA" id="ARBA00005119"/>
    </source>
</evidence>
<keyword evidence="15 19" id="KW-0472">Membrane</keyword>
<dbReference type="GO" id="GO:0016024">
    <property type="term" value="P:CDP-diacylglycerol biosynthetic process"/>
    <property type="evidence" value="ECO:0007669"/>
    <property type="project" value="UniProtKB-UniPathway"/>
</dbReference>
<evidence type="ECO:0000313" key="21">
    <source>
        <dbReference type="Proteomes" id="UP000198640"/>
    </source>
</evidence>
<keyword evidence="21" id="KW-1185">Reference proteome</keyword>
<evidence type="ECO:0000256" key="7">
    <source>
        <dbReference type="ARBA" id="ARBA00019373"/>
    </source>
</evidence>
<keyword evidence="14" id="KW-0443">Lipid metabolism</keyword>
<feature type="transmembrane region" description="Helical" evidence="19">
    <location>
        <begin position="6"/>
        <end position="33"/>
    </location>
</feature>
<keyword evidence="8" id="KW-1003">Cell membrane</keyword>
<evidence type="ECO:0000256" key="12">
    <source>
        <dbReference type="ARBA" id="ARBA00022695"/>
    </source>
</evidence>
<dbReference type="InterPro" id="IPR000374">
    <property type="entry name" value="PC_trans"/>
</dbReference>
<name>A0A1H3FV57_9PROT</name>
<dbReference type="GO" id="GO:0005886">
    <property type="term" value="C:plasma membrane"/>
    <property type="evidence" value="ECO:0007669"/>
    <property type="project" value="UniProtKB-SubCell"/>
</dbReference>
<evidence type="ECO:0000256" key="16">
    <source>
        <dbReference type="ARBA" id="ARBA00023209"/>
    </source>
</evidence>
<feature type="transmembrane region" description="Helical" evidence="19">
    <location>
        <begin position="205"/>
        <end position="226"/>
    </location>
</feature>
<dbReference type="OrthoDB" id="9799199at2"/>
<keyword evidence="17" id="KW-1208">Phospholipid metabolism</keyword>
<dbReference type="EMBL" id="FNOY01000013">
    <property type="protein sequence ID" value="SDX94841.1"/>
    <property type="molecule type" value="Genomic_DNA"/>
</dbReference>
<evidence type="ECO:0000256" key="14">
    <source>
        <dbReference type="ARBA" id="ARBA00023098"/>
    </source>
</evidence>
<dbReference type="PANTHER" id="PTHR46382:SF1">
    <property type="entry name" value="PHOSPHATIDATE CYTIDYLYLTRANSFERASE"/>
    <property type="match status" value="1"/>
</dbReference>
<proteinExistence type="inferred from homology"/>
<evidence type="ECO:0000256" key="13">
    <source>
        <dbReference type="ARBA" id="ARBA00022989"/>
    </source>
</evidence>
<evidence type="ECO:0000256" key="1">
    <source>
        <dbReference type="ARBA" id="ARBA00001698"/>
    </source>
</evidence>
<keyword evidence="12 18" id="KW-0548">Nucleotidyltransferase</keyword>
<dbReference type="STRING" id="44576.SAMN05421881_101328"/>
<keyword evidence="9" id="KW-0444">Lipid biosynthesis</keyword>
<accession>A0A1H3FV57</accession>
<reference evidence="20 21" key="1">
    <citation type="submission" date="2016-10" db="EMBL/GenBank/DDBJ databases">
        <authorList>
            <person name="de Groot N.N."/>
        </authorList>
    </citation>
    <scope>NUCLEOTIDE SEQUENCE [LARGE SCALE GENOMIC DNA]</scope>
    <source>
        <strain evidence="20 21">Nm1</strain>
    </source>
</reference>
<sequence length="275" mass="30141">MLKTRILTALAMLTAFLAALFYLPAIFWAVLLLGVTVTAAREWARLGHFTVRQTILYLILTTLLGGELLFLVSEAVAVDPGSTAMIWLYVVSTLFWLLLVPILLRINSPIQNSGLFMLLGWLVLLPTCLALYQLRAIDPWLLLGFMGVIWVSDSTAYFAGRAYGKHKLAPRISPGKTWEGVAGALCGVLVYALAWLYLLDEGNLLITWQVPLLFVLTMLGIMGDLFESLLKRHAGVKDSGNILPGHGGILDRIDALTSTLPVAAMAVILIYSTEL</sequence>
<feature type="transmembrane region" description="Helical" evidence="19">
    <location>
        <begin position="116"/>
        <end position="134"/>
    </location>
</feature>
<evidence type="ECO:0000256" key="11">
    <source>
        <dbReference type="ARBA" id="ARBA00022692"/>
    </source>
</evidence>
<feature type="transmembrane region" description="Helical" evidence="19">
    <location>
        <begin position="54"/>
        <end position="72"/>
    </location>
</feature>
<evidence type="ECO:0000256" key="9">
    <source>
        <dbReference type="ARBA" id="ARBA00022516"/>
    </source>
</evidence>
<organism evidence="20 21">
    <name type="scientific">Nitrosomonas halophila</name>
    <dbReference type="NCBI Taxonomy" id="44576"/>
    <lineage>
        <taxon>Bacteria</taxon>
        <taxon>Pseudomonadati</taxon>
        <taxon>Pseudomonadota</taxon>
        <taxon>Betaproteobacteria</taxon>
        <taxon>Nitrosomonadales</taxon>
        <taxon>Nitrosomonadaceae</taxon>
        <taxon>Nitrosomonas</taxon>
    </lineage>
</organism>
<evidence type="ECO:0000256" key="5">
    <source>
        <dbReference type="ARBA" id="ARBA00010185"/>
    </source>
</evidence>
<comment type="catalytic activity">
    <reaction evidence="1 18">
        <text>a 1,2-diacyl-sn-glycero-3-phosphate + CTP + H(+) = a CDP-1,2-diacyl-sn-glycerol + diphosphate</text>
        <dbReference type="Rhea" id="RHEA:16229"/>
        <dbReference type="ChEBI" id="CHEBI:15378"/>
        <dbReference type="ChEBI" id="CHEBI:33019"/>
        <dbReference type="ChEBI" id="CHEBI:37563"/>
        <dbReference type="ChEBI" id="CHEBI:58332"/>
        <dbReference type="ChEBI" id="CHEBI:58608"/>
        <dbReference type="EC" id="2.7.7.41"/>
    </reaction>
</comment>
<comment type="pathway">
    <text evidence="3 18">Phospholipid metabolism; CDP-diacylglycerol biosynthesis; CDP-diacylglycerol from sn-glycerol 3-phosphate: step 3/3.</text>
</comment>
<evidence type="ECO:0000256" key="17">
    <source>
        <dbReference type="ARBA" id="ARBA00023264"/>
    </source>
</evidence>
<gene>
    <name evidence="20" type="ORF">SAMN05421881_101328</name>
</gene>
<evidence type="ECO:0000256" key="4">
    <source>
        <dbReference type="ARBA" id="ARBA00005189"/>
    </source>
</evidence>
<dbReference type="PROSITE" id="PS01315">
    <property type="entry name" value="CDS"/>
    <property type="match status" value="1"/>
</dbReference>
<comment type="similarity">
    <text evidence="5 18">Belongs to the CDS family.</text>
</comment>
<dbReference type="UniPathway" id="UPA00557">
    <property type="reaction ID" value="UER00614"/>
</dbReference>
<dbReference type="EC" id="2.7.7.41" evidence="6 18"/>
<comment type="pathway">
    <text evidence="4">Lipid metabolism.</text>
</comment>
<evidence type="ECO:0000256" key="2">
    <source>
        <dbReference type="ARBA" id="ARBA00004651"/>
    </source>
</evidence>
<evidence type="ECO:0000313" key="20">
    <source>
        <dbReference type="EMBL" id="SDX94841.1"/>
    </source>
</evidence>
<protein>
    <recommendedName>
        <fullName evidence="7 18">Phosphatidate cytidylyltransferase</fullName>
        <ecNumber evidence="6 18">2.7.7.41</ecNumber>
    </recommendedName>
</protein>
<feature type="transmembrane region" description="Helical" evidence="19">
    <location>
        <begin position="84"/>
        <end position="104"/>
    </location>
</feature>
<comment type="subcellular location">
    <subcellularLocation>
        <location evidence="2">Cell membrane</location>
        <topology evidence="2">Multi-pass membrane protein</topology>
    </subcellularLocation>
</comment>
<dbReference type="GO" id="GO:0004605">
    <property type="term" value="F:phosphatidate cytidylyltransferase activity"/>
    <property type="evidence" value="ECO:0007669"/>
    <property type="project" value="UniProtKB-EC"/>
</dbReference>
<dbReference type="Pfam" id="PF01148">
    <property type="entry name" value="CTP_transf_1"/>
    <property type="match status" value="1"/>
</dbReference>
<evidence type="ECO:0000256" key="10">
    <source>
        <dbReference type="ARBA" id="ARBA00022679"/>
    </source>
</evidence>